<dbReference type="VEuPathDB" id="FungiDB:CPAG_02795"/>
<accession>A0A0J6F0P9</accession>
<dbReference type="AlphaFoldDB" id="A0A0J6F0P9"/>
<reference evidence="1 2" key="1">
    <citation type="submission" date="2007-06" db="EMBL/GenBank/DDBJ databases">
        <title>The Genome Sequence of Coccidioides posadasii RMSCC_3488.</title>
        <authorList>
            <consortium name="Coccidioides Genome Resources Consortium"/>
            <consortium name="The Broad Institute Genome Sequencing Platform"/>
            <person name="Henn M.R."/>
            <person name="Sykes S."/>
            <person name="Young S."/>
            <person name="Jaffe D."/>
            <person name="Berlin A."/>
            <person name="Alvarez P."/>
            <person name="Butler J."/>
            <person name="Gnerre S."/>
            <person name="Grabherr M."/>
            <person name="Mauceli E."/>
            <person name="Brockman W."/>
            <person name="Kodira C."/>
            <person name="Alvarado L."/>
            <person name="Zeng Q."/>
            <person name="Crawford M."/>
            <person name="Antoine C."/>
            <person name="Devon K."/>
            <person name="Galgiani J."/>
            <person name="Orsborn K."/>
            <person name="Lewis M.L."/>
            <person name="Nusbaum C."/>
            <person name="Galagan J."/>
            <person name="Birren B."/>
        </authorList>
    </citation>
    <scope>NUCLEOTIDE SEQUENCE [LARGE SCALE GENOMIC DNA]</scope>
    <source>
        <strain evidence="1 2">RMSCC 3488</strain>
    </source>
</reference>
<dbReference type="EMBL" id="DS268109">
    <property type="protein sequence ID" value="KMM66456.1"/>
    <property type="molecule type" value="Genomic_DNA"/>
</dbReference>
<proteinExistence type="predicted"/>
<sequence length="119" mass="12893">MTIDGLKKEATITSGAQARDTRALNFPLILHSMQPLTFLLPTVVTFILGQVRVVQASCDPSNQYTALTFTSKAFFTPQAHFPIPHDGPWVALSTNAGAGEYSSKIKGNLSDLGSVRRED</sequence>
<reference evidence="2" key="2">
    <citation type="journal article" date="2009" name="Genome Res.">
        <title>Comparative genomic analyses of the human fungal pathogens Coccidioides and their relatives.</title>
        <authorList>
            <person name="Sharpton T.J."/>
            <person name="Stajich J.E."/>
            <person name="Rounsley S.D."/>
            <person name="Gardner M.J."/>
            <person name="Wortman J.R."/>
            <person name="Jordar V.S."/>
            <person name="Maiti R."/>
            <person name="Kodira C.D."/>
            <person name="Neafsey D.E."/>
            <person name="Zeng Q."/>
            <person name="Hung C.-Y."/>
            <person name="McMahan C."/>
            <person name="Muszewska A."/>
            <person name="Grynberg M."/>
            <person name="Mandel M.A."/>
            <person name="Kellner E.M."/>
            <person name="Barker B.M."/>
            <person name="Galgiani J.N."/>
            <person name="Orbach M.J."/>
            <person name="Kirkland T.N."/>
            <person name="Cole G.T."/>
            <person name="Henn M.R."/>
            <person name="Birren B.W."/>
            <person name="Taylor J.W."/>
        </authorList>
    </citation>
    <scope>NUCLEOTIDE SEQUENCE [LARGE SCALE GENOMIC DNA]</scope>
    <source>
        <strain evidence="2">RMSCC 3488</strain>
    </source>
</reference>
<reference evidence="2" key="3">
    <citation type="journal article" date="2010" name="Genome Res.">
        <title>Population genomic sequencing of Coccidioides fungi reveals recent hybridization and transposon control.</title>
        <authorList>
            <person name="Neafsey D.E."/>
            <person name="Barker B.M."/>
            <person name="Sharpton T.J."/>
            <person name="Stajich J.E."/>
            <person name="Park D.J."/>
            <person name="Whiston E."/>
            <person name="Hung C.-Y."/>
            <person name="McMahan C."/>
            <person name="White J."/>
            <person name="Sykes S."/>
            <person name="Heiman D."/>
            <person name="Young S."/>
            <person name="Zeng Q."/>
            <person name="Abouelleil A."/>
            <person name="Aftuck L."/>
            <person name="Bessette D."/>
            <person name="Brown A."/>
            <person name="FitzGerald M."/>
            <person name="Lui A."/>
            <person name="Macdonald J.P."/>
            <person name="Priest M."/>
            <person name="Orbach M.J."/>
            <person name="Galgiani J.N."/>
            <person name="Kirkland T.N."/>
            <person name="Cole G.T."/>
            <person name="Birren B.W."/>
            <person name="Henn M.R."/>
            <person name="Taylor J.W."/>
            <person name="Rounsley S.D."/>
        </authorList>
    </citation>
    <scope>NUCLEOTIDE SEQUENCE [LARGE SCALE GENOMIC DNA]</scope>
    <source>
        <strain evidence="2">RMSCC 3488</strain>
    </source>
</reference>
<evidence type="ECO:0000313" key="1">
    <source>
        <dbReference type="EMBL" id="KMM66456.1"/>
    </source>
</evidence>
<name>A0A0J6F0P9_COCPO</name>
<organism evidence="1 2">
    <name type="scientific">Coccidioides posadasii RMSCC 3488</name>
    <dbReference type="NCBI Taxonomy" id="454284"/>
    <lineage>
        <taxon>Eukaryota</taxon>
        <taxon>Fungi</taxon>
        <taxon>Dikarya</taxon>
        <taxon>Ascomycota</taxon>
        <taxon>Pezizomycotina</taxon>
        <taxon>Eurotiomycetes</taxon>
        <taxon>Eurotiomycetidae</taxon>
        <taxon>Onygenales</taxon>
        <taxon>Onygenaceae</taxon>
        <taxon>Coccidioides</taxon>
    </lineage>
</organism>
<protein>
    <submittedName>
        <fullName evidence="1">Uncharacterized protein</fullName>
    </submittedName>
</protein>
<gene>
    <name evidence="1" type="ORF">CPAG_02795</name>
</gene>
<evidence type="ECO:0000313" key="2">
    <source>
        <dbReference type="Proteomes" id="UP000054567"/>
    </source>
</evidence>
<dbReference type="Proteomes" id="UP000054567">
    <property type="component" value="Unassembled WGS sequence"/>
</dbReference>